<keyword evidence="1" id="KW-0472">Membrane</keyword>
<keyword evidence="1" id="KW-0812">Transmembrane</keyword>
<keyword evidence="3" id="KW-1185">Reference proteome</keyword>
<accession>A0A8E6EX35</accession>
<dbReference type="KEGG" id="tsph:KIH39_12350"/>
<keyword evidence="1" id="KW-1133">Transmembrane helix</keyword>
<name>A0A8E6EX35_9BACT</name>
<sequence length="310" mass="34639">MNATESDLLGFLIRANDAQTDKNVEAEIKENLSAAQKVHKLRRLIEPLESIREQEETPDHLYLKTISFVAAHIAAEEIERRESEANLRPALTYSNNSSTLTRSLIFPSQDGATGSTMQRRSWFAGLGLAVALLLILIPAIGSVRAQYRIQSCQNTLREVHSSLLEYADTHDHKFPLMDTADPDKHLIKQLQHAAILPDSYVKGCDPEGGKFDYAYSIGYSQNGDTKSLRLDDGEHIPLLADIYDSSLNTAKNHKHGQNVLFIGGNVEFCKTPYLFVGSEVPDNIYFNRLNQLMPGLDRFDSVLVPSEELP</sequence>
<reference evidence="2" key="1">
    <citation type="submission" date="2021-05" db="EMBL/GenBank/DDBJ databases">
        <title>Complete genome sequence of the cellulolytic planctomycete Telmatocola sphagniphila SP2T and characterization of the first cellulase from planctomycetes.</title>
        <authorList>
            <person name="Rakitin A.L."/>
            <person name="Beletsky A.V."/>
            <person name="Naumoff D.G."/>
            <person name="Kulichevskaya I.S."/>
            <person name="Mardanov A.V."/>
            <person name="Ravin N.V."/>
            <person name="Dedysh S.N."/>
        </authorList>
    </citation>
    <scope>NUCLEOTIDE SEQUENCE</scope>
    <source>
        <strain evidence="2">SP2T</strain>
    </source>
</reference>
<protein>
    <submittedName>
        <fullName evidence="2">Uncharacterized protein</fullName>
    </submittedName>
</protein>
<dbReference type="AlphaFoldDB" id="A0A8E6EX35"/>
<dbReference type="EMBL" id="CP074694">
    <property type="protein sequence ID" value="QVL34660.1"/>
    <property type="molecule type" value="Genomic_DNA"/>
</dbReference>
<evidence type="ECO:0000313" key="2">
    <source>
        <dbReference type="EMBL" id="QVL34660.1"/>
    </source>
</evidence>
<proteinExistence type="predicted"/>
<dbReference type="Proteomes" id="UP000676194">
    <property type="component" value="Chromosome"/>
</dbReference>
<feature type="transmembrane region" description="Helical" evidence="1">
    <location>
        <begin position="122"/>
        <end position="141"/>
    </location>
</feature>
<dbReference type="RefSeq" id="WP_213499862.1">
    <property type="nucleotide sequence ID" value="NZ_CP074694.1"/>
</dbReference>
<evidence type="ECO:0000256" key="1">
    <source>
        <dbReference type="SAM" id="Phobius"/>
    </source>
</evidence>
<gene>
    <name evidence="2" type="ORF">KIH39_12350</name>
</gene>
<evidence type="ECO:0000313" key="3">
    <source>
        <dbReference type="Proteomes" id="UP000676194"/>
    </source>
</evidence>
<organism evidence="2 3">
    <name type="scientific">Telmatocola sphagniphila</name>
    <dbReference type="NCBI Taxonomy" id="1123043"/>
    <lineage>
        <taxon>Bacteria</taxon>
        <taxon>Pseudomonadati</taxon>
        <taxon>Planctomycetota</taxon>
        <taxon>Planctomycetia</taxon>
        <taxon>Gemmatales</taxon>
        <taxon>Gemmataceae</taxon>
    </lineage>
</organism>